<proteinExistence type="predicted"/>
<accession>A0A182Q4E7</accession>
<dbReference type="GO" id="GO:0046961">
    <property type="term" value="F:proton-transporting ATPase activity, rotational mechanism"/>
    <property type="evidence" value="ECO:0007669"/>
    <property type="project" value="InterPro"/>
</dbReference>
<keyword evidence="4" id="KW-1185">Reference proteome</keyword>
<dbReference type="PANTHER" id="PTHR11028">
    <property type="entry name" value="VACUOLAR ATP SYNTHASE SUBUNIT AC39"/>
    <property type="match status" value="1"/>
</dbReference>
<keyword evidence="2" id="KW-0406">Ion transport</keyword>
<dbReference type="GO" id="GO:0033179">
    <property type="term" value="C:proton-transporting V-type ATPase, V0 domain"/>
    <property type="evidence" value="ECO:0007669"/>
    <property type="project" value="InterPro"/>
</dbReference>
<protein>
    <submittedName>
        <fullName evidence="3">Uncharacterized protein</fullName>
    </submittedName>
</protein>
<reference evidence="4" key="1">
    <citation type="submission" date="2014-01" db="EMBL/GenBank/DDBJ databases">
        <title>The Genome Sequence of Anopheles farauti FAR1 (V2).</title>
        <authorList>
            <consortium name="The Broad Institute Genomics Platform"/>
            <person name="Neafsey D.E."/>
            <person name="Besansky N."/>
            <person name="Howell P."/>
            <person name="Walton C."/>
            <person name="Young S.K."/>
            <person name="Zeng Q."/>
            <person name="Gargeya S."/>
            <person name="Fitzgerald M."/>
            <person name="Haas B."/>
            <person name="Abouelleil A."/>
            <person name="Allen A.W."/>
            <person name="Alvarado L."/>
            <person name="Arachchi H.M."/>
            <person name="Berlin A.M."/>
            <person name="Chapman S.B."/>
            <person name="Gainer-Dewar J."/>
            <person name="Goldberg J."/>
            <person name="Griggs A."/>
            <person name="Gujja S."/>
            <person name="Hansen M."/>
            <person name="Howarth C."/>
            <person name="Imamovic A."/>
            <person name="Ireland A."/>
            <person name="Larimer J."/>
            <person name="McCowan C."/>
            <person name="Murphy C."/>
            <person name="Pearson M."/>
            <person name="Poon T.W."/>
            <person name="Priest M."/>
            <person name="Roberts A."/>
            <person name="Saif S."/>
            <person name="Shea T."/>
            <person name="Sisk P."/>
            <person name="Sykes S."/>
            <person name="Wortman J."/>
            <person name="Nusbaum C."/>
            <person name="Birren B."/>
        </authorList>
    </citation>
    <scope>NUCLEOTIDE SEQUENCE [LARGE SCALE GENOMIC DNA]</scope>
    <source>
        <strain evidence="4">FAR1</strain>
    </source>
</reference>
<dbReference type="InterPro" id="IPR002843">
    <property type="entry name" value="ATPase_V0-cplx_csu/dsu"/>
</dbReference>
<organism evidence="3 4">
    <name type="scientific">Anopheles farauti</name>
    <dbReference type="NCBI Taxonomy" id="69004"/>
    <lineage>
        <taxon>Eukaryota</taxon>
        <taxon>Metazoa</taxon>
        <taxon>Ecdysozoa</taxon>
        <taxon>Arthropoda</taxon>
        <taxon>Hexapoda</taxon>
        <taxon>Insecta</taxon>
        <taxon>Pterygota</taxon>
        <taxon>Neoptera</taxon>
        <taxon>Endopterygota</taxon>
        <taxon>Diptera</taxon>
        <taxon>Nematocera</taxon>
        <taxon>Culicoidea</taxon>
        <taxon>Culicidae</taxon>
        <taxon>Anophelinae</taxon>
        <taxon>Anopheles</taxon>
    </lineage>
</organism>
<dbReference type="EMBL" id="AXCN02001200">
    <property type="status" value="NOT_ANNOTATED_CDS"/>
    <property type="molecule type" value="Genomic_DNA"/>
</dbReference>
<evidence type="ECO:0000256" key="2">
    <source>
        <dbReference type="ARBA" id="ARBA00023065"/>
    </source>
</evidence>
<dbReference type="SUPFAM" id="SSF103486">
    <property type="entry name" value="V-type ATP synthase subunit C"/>
    <property type="match status" value="1"/>
</dbReference>
<dbReference type="Gene3D" id="1.10.132.50">
    <property type="entry name" value="ATP synthase (C/AC39) subunit, domain 3"/>
    <property type="match status" value="1"/>
</dbReference>
<keyword evidence="1" id="KW-0813">Transport</keyword>
<dbReference type="VEuPathDB" id="VectorBase:AFAF002859"/>
<dbReference type="InterPro" id="IPR044911">
    <property type="entry name" value="V-type_ATPase_csu/dsu_dom_3"/>
</dbReference>
<evidence type="ECO:0000313" key="3">
    <source>
        <dbReference type="EnsemblMetazoa" id="AFAF002859-PA"/>
    </source>
</evidence>
<evidence type="ECO:0000313" key="4">
    <source>
        <dbReference type="Proteomes" id="UP000075886"/>
    </source>
</evidence>
<dbReference type="AlphaFoldDB" id="A0A182Q4E7"/>
<sequence length="552" mass="61565">MSFAGRPDGWKNWIIYRFTVRLFTEFRETGQQMASERSNASGPRQAAYSSPCPMTCCSYSPLKMCDQGPLANTATSSPPWVSSSYGTAAGYVSVKNGIRSKREKSPVERISLPRTGYPPIVNVCEWSAVTSSSVSCSLAPRCCMMTVSNATHVTLRNVGFNLSGNFTCEVTADAPSFYTGVATNVLTVVDNGYLEGLCRGFKDSLLKKTDYMNLAQCETLDDLKLQLHNTAYGPFLACETAPLTASIIDERLRETLVVEFEYLRNHAVQPLAQFLDFITYSYMIDNTILLISGTLHDRPALELIRKCNPLGRFVQMEAINMALAPIDLYNAILIDTPLAPFFADCIAEQNLDELNVEIMRNVLYKSYLEAFFDFCKKLGGATGEVMCELLAFEADRRAIDITVNAFGTALSKDDCIALYPSCGLLYPDGLMALARATEYQQVRSVASYYPQYSVMFDDDSNNPDERSLEEKFHIYEAKLHTTLDKMSFVMNAAEWELTLIRARRVTGKEKLDLRRSCATVIKGSKSRVSSCMFSIEYAETESSEMEVELCST</sequence>
<name>A0A182Q4E7_9DIPT</name>
<dbReference type="Proteomes" id="UP000075886">
    <property type="component" value="Unassembled WGS sequence"/>
</dbReference>
<dbReference type="STRING" id="69004.A0A182Q4E7"/>
<reference evidence="3" key="2">
    <citation type="submission" date="2020-05" db="UniProtKB">
        <authorList>
            <consortium name="EnsemblMetazoa"/>
        </authorList>
    </citation>
    <scope>IDENTIFICATION</scope>
    <source>
        <strain evidence="3">FAR1</strain>
    </source>
</reference>
<dbReference type="InterPro" id="IPR016727">
    <property type="entry name" value="ATPase_V0-cplx_dsu"/>
</dbReference>
<dbReference type="Pfam" id="PF01992">
    <property type="entry name" value="vATP-synt_AC39"/>
    <property type="match status" value="1"/>
</dbReference>
<evidence type="ECO:0000256" key="1">
    <source>
        <dbReference type="ARBA" id="ARBA00022448"/>
    </source>
</evidence>
<dbReference type="InterPro" id="IPR036079">
    <property type="entry name" value="ATPase_csu/dsu_sf"/>
</dbReference>
<dbReference type="EnsemblMetazoa" id="AFAF002859-RA">
    <property type="protein sequence ID" value="AFAF002859-PA"/>
    <property type="gene ID" value="AFAF002859"/>
</dbReference>